<evidence type="ECO:0000256" key="1">
    <source>
        <dbReference type="ARBA" id="ARBA00010641"/>
    </source>
</evidence>
<dbReference type="Gene3D" id="1.10.10.10">
    <property type="entry name" value="Winged helix-like DNA-binding domain superfamily/Winged helix DNA-binding domain"/>
    <property type="match status" value="1"/>
</dbReference>
<dbReference type="InterPro" id="IPR013325">
    <property type="entry name" value="RNA_pol_sigma_r2"/>
</dbReference>
<evidence type="ECO:0000313" key="7">
    <source>
        <dbReference type="Proteomes" id="UP000696294"/>
    </source>
</evidence>
<protein>
    <submittedName>
        <fullName evidence="6">RNA polymerase sigma factor</fullName>
    </submittedName>
</protein>
<name>A0ABX1BG03_9ACTN</name>
<evidence type="ECO:0000256" key="2">
    <source>
        <dbReference type="ARBA" id="ARBA00023015"/>
    </source>
</evidence>
<dbReference type="EMBL" id="JAATEP010000053">
    <property type="protein sequence ID" value="NJP96683.1"/>
    <property type="molecule type" value="Genomic_DNA"/>
</dbReference>
<dbReference type="SUPFAM" id="SSF88659">
    <property type="entry name" value="Sigma3 and sigma4 domains of RNA polymerase sigma factors"/>
    <property type="match status" value="1"/>
</dbReference>
<evidence type="ECO:0000256" key="4">
    <source>
        <dbReference type="ARBA" id="ARBA00023163"/>
    </source>
</evidence>
<dbReference type="InterPro" id="IPR013249">
    <property type="entry name" value="RNA_pol_sigma70_r4_t2"/>
</dbReference>
<evidence type="ECO:0000313" key="6">
    <source>
        <dbReference type="EMBL" id="NJP96683.1"/>
    </source>
</evidence>
<sequence length="186" mass="20503">MVLGPVVGRDWAVRRASVPGHRAYRGRVHAYAVSRCGLQLAEEGVSETFMVAWRRREEMPAGAGLPWLLGVARNVTRGLYRDELRRTALDEALRVWAGQADPDVADEVTERAAVLRGLATLSDADKEVLTLVAWHGLTSAQAAKVAGSTRLAFSVRLHRARRRLEAAMNDAMTTPRQRALVPGEER</sequence>
<evidence type="ECO:0000256" key="3">
    <source>
        <dbReference type="ARBA" id="ARBA00023082"/>
    </source>
</evidence>
<keyword evidence="2" id="KW-0805">Transcription regulation</keyword>
<dbReference type="InterPro" id="IPR036388">
    <property type="entry name" value="WH-like_DNA-bd_sf"/>
</dbReference>
<keyword evidence="3" id="KW-0731">Sigma factor</keyword>
<dbReference type="Proteomes" id="UP000696294">
    <property type="component" value="Unassembled WGS sequence"/>
</dbReference>
<dbReference type="InterPro" id="IPR013324">
    <property type="entry name" value="RNA_pol_sigma_r3/r4-like"/>
</dbReference>
<gene>
    <name evidence="6" type="ORF">HCN51_45895</name>
</gene>
<comment type="caution">
    <text evidence="6">The sequence shown here is derived from an EMBL/GenBank/DDBJ whole genome shotgun (WGS) entry which is preliminary data.</text>
</comment>
<dbReference type="Gene3D" id="1.10.1740.10">
    <property type="match status" value="1"/>
</dbReference>
<proteinExistence type="inferred from homology"/>
<keyword evidence="7" id="KW-1185">Reference proteome</keyword>
<accession>A0ABX1BG03</accession>
<dbReference type="SUPFAM" id="SSF88946">
    <property type="entry name" value="Sigma2 domain of RNA polymerase sigma factors"/>
    <property type="match status" value="1"/>
</dbReference>
<dbReference type="PANTHER" id="PTHR43133:SF25">
    <property type="entry name" value="RNA POLYMERASE SIGMA FACTOR RFAY-RELATED"/>
    <property type="match status" value="1"/>
</dbReference>
<dbReference type="Pfam" id="PF08281">
    <property type="entry name" value="Sigma70_r4_2"/>
    <property type="match status" value="1"/>
</dbReference>
<evidence type="ECO:0000259" key="5">
    <source>
        <dbReference type="Pfam" id="PF08281"/>
    </source>
</evidence>
<organism evidence="6 7">
    <name type="scientific">Nonomuraea composti</name>
    <dbReference type="NCBI Taxonomy" id="2720023"/>
    <lineage>
        <taxon>Bacteria</taxon>
        <taxon>Bacillati</taxon>
        <taxon>Actinomycetota</taxon>
        <taxon>Actinomycetes</taxon>
        <taxon>Streptosporangiales</taxon>
        <taxon>Streptosporangiaceae</taxon>
        <taxon>Nonomuraea</taxon>
    </lineage>
</organism>
<keyword evidence="4" id="KW-0804">Transcription</keyword>
<dbReference type="PANTHER" id="PTHR43133">
    <property type="entry name" value="RNA POLYMERASE ECF-TYPE SIGMA FACTO"/>
    <property type="match status" value="1"/>
</dbReference>
<feature type="domain" description="RNA polymerase sigma factor 70 region 4 type 2" evidence="5">
    <location>
        <begin position="113"/>
        <end position="164"/>
    </location>
</feature>
<dbReference type="InterPro" id="IPR039425">
    <property type="entry name" value="RNA_pol_sigma-70-like"/>
</dbReference>
<comment type="similarity">
    <text evidence="1">Belongs to the sigma-70 factor family. ECF subfamily.</text>
</comment>
<reference evidence="6 7" key="1">
    <citation type="submission" date="2020-03" db="EMBL/GenBank/DDBJ databases">
        <title>WGS of actinomycetes isolated from Thailand.</title>
        <authorList>
            <person name="Thawai C."/>
        </authorList>
    </citation>
    <scope>NUCLEOTIDE SEQUENCE [LARGE SCALE GENOMIC DNA]</scope>
    <source>
        <strain evidence="6 7">FMUSA5-5</strain>
    </source>
</reference>